<accession>A0A6L3ZGZ5</accession>
<gene>
    <name evidence="2" type="ORF">F8C82_00410</name>
</gene>
<organism evidence="2 3">
    <name type="scientific">Phaeocystidibacter marisrubri</name>
    <dbReference type="NCBI Taxonomy" id="1577780"/>
    <lineage>
        <taxon>Bacteria</taxon>
        <taxon>Pseudomonadati</taxon>
        <taxon>Bacteroidota</taxon>
        <taxon>Flavobacteriia</taxon>
        <taxon>Flavobacteriales</taxon>
        <taxon>Phaeocystidibacteraceae</taxon>
        <taxon>Phaeocystidibacter</taxon>
    </lineage>
</organism>
<keyword evidence="2" id="KW-0378">Hydrolase</keyword>
<keyword evidence="2" id="KW-0645">Protease</keyword>
<sequence length="415" mass="46946">MNRVKILYREPRRSQPAKIIFGVVAAHLLFLIPLMVFLDSDFVRENIYDSSNSSMIEELTSIPAGYAFLLLAVLAPLWEETVYRLWMNLKVWTIPIFTTVAAVVLFLDISLSLALVLGIIVLILTLTFINSIRHSMDIHFQWWFYGSSVIFGLSHIMNHQLELGAILFTMPQVVIGVAIGFVRLHYGFFSGVLFHAGWNGLIGLMLLAPYIGNKPVVHESETTYVSWETGSMWRNSSKAYYGTDSLYIENVSLEKVLRNLIQRDNPDAVVELEGASLIRVNIKAKGPLQEVMSILMEDWKEQFSVEVSESSTAEKVYTLIPMVDCEPTSVPGESAMVMNQLGLYPSLTHPSTIARSLENEYEVKFRPGELSEESRNILLPMEGLDSALHALRVYNCIDVEESEEEITRYIIQLPN</sequence>
<feature type="transmembrane region" description="Helical" evidence="1">
    <location>
        <begin position="113"/>
        <end position="130"/>
    </location>
</feature>
<proteinExistence type="predicted"/>
<dbReference type="Proteomes" id="UP000484164">
    <property type="component" value="Unassembled WGS sequence"/>
</dbReference>
<feature type="transmembrane region" description="Helical" evidence="1">
    <location>
        <begin position="20"/>
        <end position="38"/>
    </location>
</feature>
<name>A0A6L3ZGZ5_9FLAO</name>
<feature type="transmembrane region" description="Helical" evidence="1">
    <location>
        <begin position="89"/>
        <end position="107"/>
    </location>
</feature>
<keyword evidence="1" id="KW-0472">Membrane</keyword>
<dbReference type="EMBL" id="WBVQ01000001">
    <property type="protein sequence ID" value="KAB2816893.1"/>
    <property type="molecule type" value="Genomic_DNA"/>
</dbReference>
<dbReference type="GO" id="GO:0006508">
    <property type="term" value="P:proteolysis"/>
    <property type="evidence" value="ECO:0007669"/>
    <property type="project" value="UniProtKB-KW"/>
</dbReference>
<feature type="transmembrane region" description="Helical" evidence="1">
    <location>
        <begin position="163"/>
        <end position="182"/>
    </location>
</feature>
<keyword evidence="1" id="KW-0812">Transmembrane</keyword>
<feature type="transmembrane region" description="Helical" evidence="1">
    <location>
        <begin position="58"/>
        <end position="77"/>
    </location>
</feature>
<feature type="transmembrane region" description="Helical" evidence="1">
    <location>
        <begin position="189"/>
        <end position="211"/>
    </location>
</feature>
<keyword evidence="1" id="KW-1133">Transmembrane helix</keyword>
<dbReference type="GO" id="GO:0008237">
    <property type="term" value="F:metallopeptidase activity"/>
    <property type="evidence" value="ECO:0007669"/>
    <property type="project" value="UniProtKB-KW"/>
</dbReference>
<dbReference type="AlphaFoldDB" id="A0A6L3ZGZ5"/>
<protein>
    <submittedName>
        <fullName evidence="2">CPBP family intramembrane metalloprotease</fullName>
    </submittedName>
</protein>
<dbReference type="RefSeq" id="WP_151691465.1">
    <property type="nucleotide sequence ID" value="NZ_BMGX01000002.1"/>
</dbReference>
<comment type="caution">
    <text evidence="2">The sequence shown here is derived from an EMBL/GenBank/DDBJ whole genome shotgun (WGS) entry which is preliminary data.</text>
</comment>
<keyword evidence="3" id="KW-1185">Reference proteome</keyword>
<keyword evidence="2" id="KW-0482">Metalloprotease</keyword>
<reference evidence="2 3" key="1">
    <citation type="submission" date="2019-10" db="EMBL/GenBank/DDBJ databases">
        <title>Genome sequence of Phaeocystidibacter marisrubri JCM30614 (type strain).</title>
        <authorList>
            <person name="Bowman J.P."/>
        </authorList>
    </citation>
    <scope>NUCLEOTIDE SEQUENCE [LARGE SCALE GENOMIC DNA]</scope>
    <source>
        <strain evidence="2 3">JCM 30614</strain>
    </source>
</reference>
<evidence type="ECO:0000313" key="2">
    <source>
        <dbReference type="EMBL" id="KAB2816893.1"/>
    </source>
</evidence>
<evidence type="ECO:0000313" key="3">
    <source>
        <dbReference type="Proteomes" id="UP000484164"/>
    </source>
</evidence>
<feature type="transmembrane region" description="Helical" evidence="1">
    <location>
        <begin position="142"/>
        <end position="157"/>
    </location>
</feature>
<dbReference type="OrthoDB" id="847268at2"/>
<evidence type="ECO:0000256" key="1">
    <source>
        <dbReference type="SAM" id="Phobius"/>
    </source>
</evidence>